<dbReference type="AlphaFoldDB" id="A0A0R1TX12"/>
<dbReference type="SUPFAM" id="SSF53067">
    <property type="entry name" value="Actin-like ATPase domain"/>
    <property type="match status" value="1"/>
</dbReference>
<dbReference type="PANTHER" id="PTHR11365">
    <property type="entry name" value="5-OXOPROLINASE RELATED"/>
    <property type="match status" value="1"/>
</dbReference>
<sequence length="518" mass="54287">MSYRLGIDVGGTNTDAVILDDNDSVLTSTKTHTTPDVESGIYSAVDVVLSESGIDPTSVTAAMLGTTQATNAIVERKQLARVGVVRLGYPATAAIPPYTEWPKDLVNSLTGQYQLVHGGYEYDGQLLTPIDEDELRTTFQKWSGKVDSVAIVGVFSALNRDQEERAADIAREELGEEISVSLSSKIGSIGLITRENATILNAGLYQVISRVTKGFSAALKAKGVVNAQVYLCQNDGTLMSLEYAAKYPILTIGSGPTNSIRGASYLSKRRNALVLDIGGTTSDLGVLVNDFPRESSKAVSVGGVQTNFRMPDILSIGLGGGSIVRQLTDGSVTVGPDSVGYAITDKALCFGGDTITATDIAVRLGKVKLGNPKLTDVISLSVAHKAVDVIQAQLANAVDKMKTSAEPVDLVLVGGGAIIATEAIAGTKKTFTSALGGVANAIGATIAQIGGQSERLYQYVTIPREEAITATTEDATRQAVEAGADQDTVQVVDVEEVPLQYAPGDSTRVKVKVVGNMV</sequence>
<dbReference type="InterPro" id="IPR002821">
    <property type="entry name" value="Hydantoinase_A"/>
</dbReference>
<dbReference type="STRING" id="1423783.FC50_GL001166"/>
<keyword evidence="4" id="KW-1185">Reference proteome</keyword>
<name>A0A0R1TX12_9LACO</name>
<dbReference type="PANTHER" id="PTHR11365:SF10">
    <property type="entry name" value="HYDANTOINASE_OXOPROLINASE"/>
    <property type="match status" value="1"/>
</dbReference>
<evidence type="ECO:0000259" key="2">
    <source>
        <dbReference type="Pfam" id="PF05378"/>
    </source>
</evidence>
<feature type="domain" description="Hydantoinase/oxoprolinase N-terminal" evidence="2">
    <location>
        <begin position="4"/>
        <end position="173"/>
    </location>
</feature>
<accession>A0A0R1TX12</accession>
<dbReference type="InterPro" id="IPR043129">
    <property type="entry name" value="ATPase_NBD"/>
</dbReference>
<comment type="caution">
    <text evidence="3">The sequence shown here is derived from an EMBL/GenBank/DDBJ whole genome shotgun (WGS) entry which is preliminary data.</text>
</comment>
<dbReference type="PATRIC" id="fig|1423783.4.peg.1207"/>
<evidence type="ECO:0000313" key="4">
    <source>
        <dbReference type="Proteomes" id="UP000051922"/>
    </source>
</evidence>
<evidence type="ECO:0000259" key="1">
    <source>
        <dbReference type="Pfam" id="PF01968"/>
    </source>
</evidence>
<dbReference type="Pfam" id="PF01968">
    <property type="entry name" value="Hydantoinase_A"/>
    <property type="match status" value="1"/>
</dbReference>
<dbReference type="OrthoDB" id="9768323at2"/>
<reference evidence="3 4" key="1">
    <citation type="journal article" date="2015" name="Genome Announc.">
        <title>Expanding the biotechnology potential of lactobacilli through comparative genomics of 213 strains and associated genera.</title>
        <authorList>
            <person name="Sun Z."/>
            <person name="Harris H.M."/>
            <person name="McCann A."/>
            <person name="Guo C."/>
            <person name="Argimon S."/>
            <person name="Zhang W."/>
            <person name="Yang X."/>
            <person name="Jeffery I.B."/>
            <person name="Cooney J.C."/>
            <person name="Kagawa T.F."/>
            <person name="Liu W."/>
            <person name="Song Y."/>
            <person name="Salvetti E."/>
            <person name="Wrobel A."/>
            <person name="Rasinkangas P."/>
            <person name="Parkhill J."/>
            <person name="Rea M.C."/>
            <person name="O'Sullivan O."/>
            <person name="Ritari J."/>
            <person name="Douillard F.P."/>
            <person name="Paul Ross R."/>
            <person name="Yang R."/>
            <person name="Briner A.E."/>
            <person name="Felis G.E."/>
            <person name="de Vos W.M."/>
            <person name="Barrangou R."/>
            <person name="Klaenhammer T.R."/>
            <person name="Caufield P.W."/>
            <person name="Cui Y."/>
            <person name="Zhang H."/>
            <person name="O'Toole P.W."/>
        </authorList>
    </citation>
    <scope>NUCLEOTIDE SEQUENCE [LARGE SCALE GENOMIC DNA]</scope>
    <source>
        <strain evidence="3 4">DSM 15945</strain>
    </source>
</reference>
<evidence type="ECO:0000313" key="3">
    <source>
        <dbReference type="EMBL" id="KRL85775.1"/>
    </source>
</evidence>
<dbReference type="InterPro" id="IPR008040">
    <property type="entry name" value="Hydant_A_N"/>
</dbReference>
<dbReference type="InterPro" id="IPR045079">
    <property type="entry name" value="Oxoprolinase-like"/>
</dbReference>
<dbReference type="GO" id="GO:0016787">
    <property type="term" value="F:hydrolase activity"/>
    <property type="evidence" value="ECO:0007669"/>
    <property type="project" value="InterPro"/>
</dbReference>
<feature type="domain" description="Hydantoinase A/oxoprolinase" evidence="1">
    <location>
        <begin position="194"/>
        <end position="449"/>
    </location>
</feature>
<proteinExistence type="predicted"/>
<organism evidence="3 4">
    <name type="scientific">Lacticaseibacillus pantheris DSM 15945 = JCM 12539 = NBRC 106106</name>
    <dbReference type="NCBI Taxonomy" id="1423783"/>
    <lineage>
        <taxon>Bacteria</taxon>
        <taxon>Bacillati</taxon>
        <taxon>Bacillota</taxon>
        <taxon>Bacilli</taxon>
        <taxon>Lactobacillales</taxon>
        <taxon>Lactobacillaceae</taxon>
        <taxon>Lacticaseibacillus</taxon>
    </lineage>
</organism>
<protein>
    <submittedName>
        <fullName evidence="3">Hydantoinase</fullName>
    </submittedName>
</protein>
<dbReference type="EMBL" id="AZFJ01000049">
    <property type="protein sequence ID" value="KRL85775.1"/>
    <property type="molecule type" value="Genomic_DNA"/>
</dbReference>
<dbReference type="Proteomes" id="UP000051922">
    <property type="component" value="Unassembled WGS sequence"/>
</dbReference>
<dbReference type="RefSeq" id="WP_056956693.1">
    <property type="nucleotide sequence ID" value="NZ_AZFJ01000049.1"/>
</dbReference>
<dbReference type="Gene3D" id="3.30.420.40">
    <property type="match status" value="1"/>
</dbReference>
<dbReference type="Pfam" id="PF05378">
    <property type="entry name" value="Hydant_A_N"/>
    <property type="match status" value="1"/>
</dbReference>
<gene>
    <name evidence="3" type="ORF">FC50_GL001166</name>
</gene>